<evidence type="ECO:0000313" key="3">
    <source>
        <dbReference type="Proteomes" id="UP001501532"/>
    </source>
</evidence>
<dbReference type="InterPro" id="IPR006311">
    <property type="entry name" value="TAT_signal"/>
</dbReference>
<dbReference type="EMBL" id="BAAAUF010000058">
    <property type="protein sequence ID" value="GAA3066233.1"/>
    <property type="molecule type" value="Genomic_DNA"/>
</dbReference>
<accession>A0ABP6M283</accession>
<evidence type="ECO:0000256" key="1">
    <source>
        <dbReference type="SAM" id="SignalP"/>
    </source>
</evidence>
<gene>
    <name evidence="2" type="ORF">GCM10010448_57070</name>
</gene>
<comment type="caution">
    <text evidence="2">The sequence shown here is derived from an EMBL/GenBank/DDBJ whole genome shotgun (WGS) entry which is preliminary data.</text>
</comment>
<organism evidence="2 3">
    <name type="scientific">Streptomyces glomeratus</name>
    <dbReference type="NCBI Taxonomy" id="284452"/>
    <lineage>
        <taxon>Bacteria</taxon>
        <taxon>Bacillati</taxon>
        <taxon>Actinomycetota</taxon>
        <taxon>Actinomycetes</taxon>
        <taxon>Kitasatosporales</taxon>
        <taxon>Streptomycetaceae</taxon>
        <taxon>Streptomyces</taxon>
    </lineage>
</organism>
<evidence type="ECO:0000313" key="2">
    <source>
        <dbReference type="EMBL" id="GAA3066233.1"/>
    </source>
</evidence>
<feature type="signal peptide" evidence="1">
    <location>
        <begin position="1"/>
        <end position="23"/>
    </location>
</feature>
<dbReference type="PROSITE" id="PS51318">
    <property type="entry name" value="TAT"/>
    <property type="match status" value="1"/>
</dbReference>
<feature type="chain" id="PRO_5046727544" evidence="1">
    <location>
        <begin position="24"/>
        <end position="132"/>
    </location>
</feature>
<keyword evidence="3" id="KW-1185">Reference proteome</keyword>
<proteinExistence type="predicted"/>
<dbReference type="RefSeq" id="WP_234520016.1">
    <property type="nucleotide sequence ID" value="NZ_BAAAUF010000058.1"/>
</dbReference>
<reference evidence="3" key="1">
    <citation type="journal article" date="2019" name="Int. J. Syst. Evol. Microbiol.">
        <title>The Global Catalogue of Microorganisms (GCM) 10K type strain sequencing project: providing services to taxonomists for standard genome sequencing and annotation.</title>
        <authorList>
            <consortium name="The Broad Institute Genomics Platform"/>
            <consortium name="The Broad Institute Genome Sequencing Center for Infectious Disease"/>
            <person name="Wu L."/>
            <person name="Ma J."/>
        </authorList>
    </citation>
    <scope>NUCLEOTIDE SEQUENCE [LARGE SCALE GENOMIC DNA]</scope>
    <source>
        <strain evidence="3">JCM 9091</strain>
    </source>
</reference>
<sequence>MNARNRIALAAATAATAAASALAAPAAQAEPAQPARCTAGIDQPGAGGGRASTYGWNTCHSAAWTTLTLYRYSGGKYREVASKGPYWGKFGGKTVSAKCSGGGHWYVAKLGQQYINGQVRSIWSRASWLGSC</sequence>
<dbReference type="Proteomes" id="UP001501532">
    <property type="component" value="Unassembled WGS sequence"/>
</dbReference>
<name>A0ABP6M283_9ACTN</name>
<keyword evidence="1" id="KW-0732">Signal</keyword>
<protein>
    <submittedName>
        <fullName evidence="2">Uncharacterized protein</fullName>
    </submittedName>
</protein>